<accession>A0A498R984</accession>
<dbReference type="AlphaFoldDB" id="A0A498R984"/>
<proteinExistence type="predicted"/>
<reference evidence="1 2" key="1">
    <citation type="submission" date="2018-06" db="EMBL/GenBank/DDBJ databases">
        <authorList>
            <person name="Strepis N."/>
        </authorList>
    </citation>
    <scope>NUCLEOTIDE SEQUENCE [LARGE SCALE GENOMIC DNA]</scope>
    <source>
        <strain evidence="1">LUCI</strain>
    </source>
</reference>
<dbReference type="Proteomes" id="UP000277811">
    <property type="component" value="Unassembled WGS sequence"/>
</dbReference>
<name>A0A498R984_9FIRM</name>
<protein>
    <submittedName>
        <fullName evidence="1">Uncharacterized protein</fullName>
    </submittedName>
</protein>
<evidence type="ECO:0000313" key="2">
    <source>
        <dbReference type="Proteomes" id="UP000277811"/>
    </source>
</evidence>
<sequence length="42" mass="5122">MLWGQFFSKTLKENNKKLRMYFLEEYNVRGMGVLSWNRGGYE</sequence>
<keyword evidence="2" id="KW-1185">Reference proteome</keyword>
<gene>
    <name evidence="1" type="ORF">LUCI_1939</name>
</gene>
<evidence type="ECO:0000313" key="1">
    <source>
        <dbReference type="EMBL" id="VBB06703.1"/>
    </source>
</evidence>
<dbReference type="EMBL" id="UPPP01000066">
    <property type="protein sequence ID" value="VBB06703.1"/>
    <property type="molecule type" value="Genomic_DNA"/>
</dbReference>
<organism evidence="1 2">
    <name type="scientific">Lucifera butyrica</name>
    <dbReference type="NCBI Taxonomy" id="1351585"/>
    <lineage>
        <taxon>Bacteria</taxon>
        <taxon>Bacillati</taxon>
        <taxon>Bacillota</taxon>
        <taxon>Negativicutes</taxon>
        <taxon>Veillonellales</taxon>
        <taxon>Veillonellaceae</taxon>
        <taxon>Lucifera</taxon>
    </lineage>
</organism>